<evidence type="ECO:0000256" key="1">
    <source>
        <dbReference type="RuleBase" id="RU004241"/>
    </source>
</evidence>
<reference evidence="3" key="1">
    <citation type="submission" date="2020-06" db="EMBL/GenBank/DDBJ databases">
        <authorList>
            <consortium name="Plant Systems Biology data submission"/>
        </authorList>
    </citation>
    <scope>NUCLEOTIDE SEQUENCE</scope>
    <source>
        <strain evidence="3">D6</strain>
    </source>
</reference>
<evidence type="ECO:0000259" key="2">
    <source>
        <dbReference type="Pfam" id="PF00141"/>
    </source>
</evidence>
<dbReference type="Gene3D" id="1.10.420.10">
    <property type="entry name" value="Peroxidase, domain 2"/>
    <property type="match status" value="1"/>
</dbReference>
<dbReference type="AlphaFoldDB" id="A0A9N8E0Z7"/>
<keyword evidence="3" id="KW-0575">Peroxidase</keyword>
<dbReference type="GO" id="GO:0004601">
    <property type="term" value="F:peroxidase activity"/>
    <property type="evidence" value="ECO:0007669"/>
    <property type="project" value="UniProtKB-KW"/>
</dbReference>
<feature type="domain" description="Plant heme peroxidase family profile" evidence="2">
    <location>
        <begin position="21"/>
        <end position="153"/>
    </location>
</feature>
<name>A0A9N8E0Z7_9STRA</name>
<keyword evidence="4" id="KW-1185">Reference proteome</keyword>
<accession>A0A9N8E0Z7</accession>
<dbReference type="SUPFAM" id="SSF48113">
    <property type="entry name" value="Heme-dependent peroxidases"/>
    <property type="match status" value="1"/>
</dbReference>
<dbReference type="GO" id="GO:0006979">
    <property type="term" value="P:response to oxidative stress"/>
    <property type="evidence" value="ECO:0007669"/>
    <property type="project" value="InterPro"/>
</dbReference>
<gene>
    <name evidence="3" type="ORF">SEMRO_539_G162740.1</name>
</gene>
<comment type="caution">
    <text evidence="3">The sequence shown here is derived from an EMBL/GenBank/DDBJ whole genome shotgun (WGS) entry which is preliminary data.</text>
</comment>
<evidence type="ECO:0000313" key="4">
    <source>
        <dbReference type="Proteomes" id="UP001153069"/>
    </source>
</evidence>
<dbReference type="GO" id="GO:0020037">
    <property type="term" value="F:heme binding"/>
    <property type="evidence" value="ECO:0007669"/>
    <property type="project" value="InterPro"/>
</dbReference>
<dbReference type="OrthoDB" id="48879at2759"/>
<protein>
    <submittedName>
        <fullName evidence="3">Ascorbate peroxidase Hydra magnipapillata</fullName>
    </submittedName>
</protein>
<sequence>MGGVDALINQDDSEHNGLAETVNELDTLWNDNQSGTLSSFANKADFVAWAYIAAFYYTVSPEHDLPWVPLRTGRNTYTSGRTEDIPPNSGFGSGDHAAVTDYFATNFGMTERQFAILLGAHTLGGADVDNSGYVGDWTASEDRFNTAFYNDMQDPPGDNNGWEQVTCLCYWQETVEDWMHKQCWYG</sequence>
<keyword evidence="3" id="KW-0560">Oxidoreductase</keyword>
<proteinExistence type="inferred from homology"/>
<dbReference type="Proteomes" id="UP001153069">
    <property type="component" value="Unassembled WGS sequence"/>
</dbReference>
<dbReference type="InterPro" id="IPR010255">
    <property type="entry name" value="Haem_peroxidase_sf"/>
</dbReference>
<dbReference type="EMBL" id="CAICTM010000538">
    <property type="protein sequence ID" value="CAB9512493.1"/>
    <property type="molecule type" value="Genomic_DNA"/>
</dbReference>
<organism evidence="3 4">
    <name type="scientific">Seminavis robusta</name>
    <dbReference type="NCBI Taxonomy" id="568900"/>
    <lineage>
        <taxon>Eukaryota</taxon>
        <taxon>Sar</taxon>
        <taxon>Stramenopiles</taxon>
        <taxon>Ochrophyta</taxon>
        <taxon>Bacillariophyta</taxon>
        <taxon>Bacillariophyceae</taxon>
        <taxon>Bacillariophycidae</taxon>
        <taxon>Naviculales</taxon>
        <taxon>Naviculaceae</taxon>
        <taxon>Seminavis</taxon>
    </lineage>
</organism>
<dbReference type="Pfam" id="PF00141">
    <property type="entry name" value="peroxidase"/>
    <property type="match status" value="1"/>
</dbReference>
<evidence type="ECO:0000313" key="3">
    <source>
        <dbReference type="EMBL" id="CAB9512493.1"/>
    </source>
</evidence>
<dbReference type="Gene3D" id="1.10.520.10">
    <property type="match status" value="1"/>
</dbReference>
<comment type="similarity">
    <text evidence="1">Belongs to the peroxidase family.</text>
</comment>
<dbReference type="InterPro" id="IPR002016">
    <property type="entry name" value="Haem_peroxidase"/>
</dbReference>